<dbReference type="CDD" id="cd19365">
    <property type="entry name" value="TenA_C-like"/>
    <property type="match status" value="1"/>
</dbReference>
<dbReference type="InterPro" id="IPR016084">
    <property type="entry name" value="Haem_Oase-like_multi-hlx"/>
</dbReference>
<evidence type="ECO:0000313" key="9">
    <source>
        <dbReference type="Proteomes" id="UP000746595"/>
    </source>
</evidence>
<evidence type="ECO:0000256" key="5">
    <source>
        <dbReference type="ARBA" id="ARBA00022977"/>
    </source>
</evidence>
<evidence type="ECO:0000259" key="6">
    <source>
        <dbReference type="Pfam" id="PF03070"/>
    </source>
</evidence>
<dbReference type="GO" id="GO:0008902">
    <property type="term" value="F:hydroxymethylpyrimidine kinase activity"/>
    <property type="evidence" value="ECO:0007669"/>
    <property type="project" value="UniProtKB-EC"/>
</dbReference>
<accession>A0ABX1G936</accession>
<dbReference type="NCBIfam" id="TIGR00097">
    <property type="entry name" value="HMP-P_kinase"/>
    <property type="match status" value="1"/>
</dbReference>
<comment type="pathway">
    <text evidence="4">Cofactor biosynthesis; thiamine diphosphate biosynthesis; 4-amino-2-methyl-5-diphosphomethylpyrimidine from 5-amino-1-(5-phospho-D-ribosyl)imidazole: step 3/3.</text>
</comment>
<dbReference type="SUPFAM" id="SSF48613">
    <property type="entry name" value="Heme oxygenase-like"/>
    <property type="match status" value="1"/>
</dbReference>
<dbReference type="Gene3D" id="1.20.910.10">
    <property type="entry name" value="Heme oxygenase-like"/>
    <property type="match status" value="1"/>
</dbReference>
<evidence type="ECO:0000259" key="7">
    <source>
        <dbReference type="Pfam" id="PF08543"/>
    </source>
</evidence>
<dbReference type="Pfam" id="PF03070">
    <property type="entry name" value="TENA_THI-4"/>
    <property type="match status" value="1"/>
</dbReference>
<organism evidence="8 9">
    <name type="scientific">Paeniglutamicibacter terrestris</name>
    <dbReference type="NCBI Taxonomy" id="2723403"/>
    <lineage>
        <taxon>Bacteria</taxon>
        <taxon>Bacillati</taxon>
        <taxon>Actinomycetota</taxon>
        <taxon>Actinomycetes</taxon>
        <taxon>Micrococcales</taxon>
        <taxon>Micrococcaceae</taxon>
        <taxon>Paeniglutamicibacter</taxon>
    </lineage>
</organism>
<dbReference type="EMBL" id="JAAWVT010000015">
    <property type="protein sequence ID" value="NKG22773.1"/>
    <property type="molecule type" value="Genomic_DNA"/>
</dbReference>
<gene>
    <name evidence="8" type="primary">thiD</name>
    <name evidence="8" type="ORF">HED64_18945</name>
</gene>
<dbReference type="CDD" id="cd01169">
    <property type="entry name" value="HMPP_kinase"/>
    <property type="match status" value="1"/>
</dbReference>
<dbReference type="EC" id="2.7.1.49" evidence="8"/>
<keyword evidence="8" id="KW-0808">Transferase</keyword>
<dbReference type="GO" id="GO:0008972">
    <property type="term" value="F:phosphomethylpyrimidine kinase activity"/>
    <property type="evidence" value="ECO:0007669"/>
    <property type="project" value="UniProtKB-EC"/>
</dbReference>
<keyword evidence="8" id="KW-0418">Kinase</keyword>
<dbReference type="PANTHER" id="PTHR20858:SF17">
    <property type="entry name" value="HYDROXYMETHYLPYRIMIDINE_PHOSPHOMETHYLPYRIMIDINE KINASE THI20-RELATED"/>
    <property type="match status" value="1"/>
</dbReference>
<dbReference type="PANTHER" id="PTHR20858">
    <property type="entry name" value="PHOSPHOMETHYLPYRIMIDINE KINASE"/>
    <property type="match status" value="1"/>
</dbReference>
<dbReference type="InterPro" id="IPR013749">
    <property type="entry name" value="PM/HMP-P_kinase-1"/>
</dbReference>
<dbReference type="InterPro" id="IPR029056">
    <property type="entry name" value="Ribokinase-like"/>
</dbReference>
<proteinExistence type="predicted"/>
<dbReference type="InterPro" id="IPR004305">
    <property type="entry name" value="Thiaminase-2/PQQC"/>
</dbReference>
<evidence type="ECO:0000256" key="2">
    <source>
        <dbReference type="ARBA" id="ARBA00000565"/>
    </source>
</evidence>
<evidence type="ECO:0000313" key="8">
    <source>
        <dbReference type="EMBL" id="NKG22773.1"/>
    </source>
</evidence>
<keyword evidence="5" id="KW-0784">Thiamine biosynthesis</keyword>
<feature type="domain" description="Thiaminase-2/PQQC" evidence="6">
    <location>
        <begin position="315"/>
        <end position="492"/>
    </location>
</feature>
<comment type="function">
    <text evidence="3">Catalyzes the phosphorylation of hydroxymethylpyrimidine phosphate (HMP-P) to HMP-PP, and of HMP to HMP-P.</text>
</comment>
<dbReference type="EC" id="2.7.4.7" evidence="8"/>
<protein>
    <submittedName>
        <fullName evidence="8">Bifunctional hydroxymethylpyrimidine kinase/phosphomethylpyrimidine kinase</fullName>
        <ecNumber evidence="8">2.7.1.49</ecNumber>
        <ecNumber evidence="8">2.7.4.7</ecNumber>
    </submittedName>
</protein>
<dbReference type="RefSeq" id="WP_168153509.1">
    <property type="nucleotide sequence ID" value="NZ_JAAWVT010000015.1"/>
</dbReference>
<evidence type="ECO:0000256" key="4">
    <source>
        <dbReference type="ARBA" id="ARBA00004769"/>
    </source>
</evidence>
<sequence length="515" mass="54748">MTHSATAHQRPSIKNILSIAGSDPSGGAGIQADLKSIAAAGGYGMAVISALTAQNTRGVRAVHVPPASFLTEQLTAIAADLHIDAIKIGMLANAEVITALGDWLNTIRTPTGLAGAMVPTVILDPVMIATSGDSLLDPAADAALRQLFTHADVITPNIPELGVLARGAVAATWEQAVGQARAVAAEYRLLVLAKGGHLEGTSCRDALIDATGVLTEVSSPRLDTQNTHGTGCSLSAALATHYARGGHWPTALAQTKTWLTEAITRSDDLRVGHGHGPLNHLATLWDRAPEGAGEDPMPHWWEEITPILTGINQLAFITELSAGTLALEHFEDYLGQDALYLRGYASVMSKASALAPDEAARRFWAASAASCLEEELALHRGRLGNQLPEPSTATDAYLNHLSSSAHDYPVLVAALLPCFWIYQDVGRRLAAANHPEHPYADWLSNYASEEFDALTREAINITRDVLHHAEPSTRVSMWQAFEVSSLHELGFFAQTGADTEQQSDPVLTAQKAPAI</sequence>
<feature type="domain" description="Pyridoxamine kinase/Phosphomethylpyrimidine kinase" evidence="7">
    <location>
        <begin position="23"/>
        <end position="279"/>
    </location>
</feature>
<dbReference type="Proteomes" id="UP000746595">
    <property type="component" value="Unassembled WGS sequence"/>
</dbReference>
<evidence type="ECO:0000256" key="1">
    <source>
        <dbReference type="ARBA" id="ARBA00000151"/>
    </source>
</evidence>
<dbReference type="SUPFAM" id="SSF53613">
    <property type="entry name" value="Ribokinase-like"/>
    <property type="match status" value="1"/>
</dbReference>
<comment type="caution">
    <text evidence="8">The sequence shown here is derived from an EMBL/GenBank/DDBJ whole genome shotgun (WGS) entry which is preliminary data.</text>
</comment>
<dbReference type="Gene3D" id="3.40.1190.20">
    <property type="match status" value="1"/>
</dbReference>
<keyword evidence="9" id="KW-1185">Reference proteome</keyword>
<dbReference type="Pfam" id="PF08543">
    <property type="entry name" value="Phos_pyr_kin"/>
    <property type="match status" value="1"/>
</dbReference>
<comment type="catalytic activity">
    <reaction evidence="1">
        <text>4-amino-5-hydroxymethyl-2-methylpyrimidine + ATP = 4-amino-2-methyl-5-(phosphooxymethyl)pyrimidine + ADP + H(+)</text>
        <dbReference type="Rhea" id="RHEA:23096"/>
        <dbReference type="ChEBI" id="CHEBI:15378"/>
        <dbReference type="ChEBI" id="CHEBI:16892"/>
        <dbReference type="ChEBI" id="CHEBI:30616"/>
        <dbReference type="ChEBI" id="CHEBI:58354"/>
        <dbReference type="ChEBI" id="CHEBI:456216"/>
        <dbReference type="EC" id="2.7.1.49"/>
    </reaction>
</comment>
<dbReference type="InterPro" id="IPR004399">
    <property type="entry name" value="HMP/HMP-P_kinase_dom"/>
</dbReference>
<comment type="catalytic activity">
    <reaction evidence="2">
        <text>4-amino-2-methyl-5-(phosphooxymethyl)pyrimidine + ATP = 4-amino-2-methyl-5-(diphosphooxymethyl)pyrimidine + ADP</text>
        <dbReference type="Rhea" id="RHEA:19893"/>
        <dbReference type="ChEBI" id="CHEBI:30616"/>
        <dbReference type="ChEBI" id="CHEBI:57841"/>
        <dbReference type="ChEBI" id="CHEBI:58354"/>
        <dbReference type="ChEBI" id="CHEBI:456216"/>
        <dbReference type="EC" id="2.7.4.7"/>
    </reaction>
</comment>
<evidence type="ECO:0000256" key="3">
    <source>
        <dbReference type="ARBA" id="ARBA00003848"/>
    </source>
</evidence>
<name>A0ABX1G936_9MICC</name>
<reference evidence="8 9" key="1">
    <citation type="submission" date="2020-04" db="EMBL/GenBank/DDBJ databases">
        <title>Paeniglutamicibacter sp. ANT13_2, a novel actinomycete isolated from sediment in Antarctica.</title>
        <authorList>
            <person name="Sakdapetsiri C."/>
            <person name="Pinyakong O."/>
        </authorList>
    </citation>
    <scope>NUCLEOTIDE SEQUENCE [LARGE SCALE GENOMIC DNA]</scope>
    <source>
        <strain evidence="8 9">ANT13_2</strain>
    </source>
</reference>